<gene>
    <name evidence="6" type="ORF">VE01_00759</name>
</gene>
<proteinExistence type="inferred from homology"/>
<reference evidence="7" key="2">
    <citation type="journal article" date="2018" name="Nat. Commun.">
        <title>Extreme sensitivity to ultraviolet light in the fungal pathogen causing white-nose syndrome of bats.</title>
        <authorList>
            <person name="Palmer J.M."/>
            <person name="Drees K.P."/>
            <person name="Foster J.T."/>
            <person name="Lindner D.L."/>
        </authorList>
    </citation>
    <scope>NUCLEOTIDE SEQUENCE [LARGE SCALE GENOMIC DNA]</scope>
    <source>
        <strain evidence="7">UAMH 10579</strain>
    </source>
</reference>
<feature type="compositionally biased region" description="Polar residues" evidence="4">
    <location>
        <begin position="64"/>
        <end position="74"/>
    </location>
</feature>
<dbReference type="PIRSF" id="PIRSF037016">
    <property type="entry name" value="Pseudouridin_synth_euk_prd"/>
    <property type="match status" value="1"/>
</dbReference>
<protein>
    <recommendedName>
        <fullName evidence="5">TRUD domain-containing protein</fullName>
    </recommendedName>
</protein>
<dbReference type="GO" id="GO:0001522">
    <property type="term" value="P:pseudouridine synthesis"/>
    <property type="evidence" value="ECO:0007669"/>
    <property type="project" value="InterPro"/>
</dbReference>
<feature type="compositionally biased region" description="Polar residues" evidence="4">
    <location>
        <begin position="317"/>
        <end position="327"/>
    </location>
</feature>
<dbReference type="GO" id="GO:0005634">
    <property type="term" value="C:nucleus"/>
    <property type="evidence" value="ECO:0007669"/>
    <property type="project" value="TreeGrafter"/>
</dbReference>
<dbReference type="GO" id="GO:0003723">
    <property type="term" value="F:RNA binding"/>
    <property type="evidence" value="ECO:0007669"/>
    <property type="project" value="InterPro"/>
</dbReference>
<evidence type="ECO:0000256" key="1">
    <source>
        <dbReference type="ARBA" id="ARBA00007953"/>
    </source>
</evidence>
<evidence type="ECO:0000259" key="5">
    <source>
        <dbReference type="PROSITE" id="PS50984"/>
    </source>
</evidence>
<dbReference type="InterPro" id="IPR011760">
    <property type="entry name" value="PsdUridine_synth_TruD_insert"/>
</dbReference>
<comment type="similarity">
    <text evidence="1">Belongs to the pseudouridine synthase TruD family.</text>
</comment>
<organism evidence="6 7">
    <name type="scientific">Pseudogymnoascus verrucosus</name>
    <dbReference type="NCBI Taxonomy" id="342668"/>
    <lineage>
        <taxon>Eukaryota</taxon>
        <taxon>Fungi</taxon>
        <taxon>Dikarya</taxon>
        <taxon>Ascomycota</taxon>
        <taxon>Pezizomycotina</taxon>
        <taxon>Leotiomycetes</taxon>
        <taxon>Thelebolales</taxon>
        <taxon>Thelebolaceae</taxon>
        <taxon>Pseudogymnoascus</taxon>
    </lineage>
</organism>
<dbReference type="PANTHER" id="PTHR13326:SF21">
    <property type="entry name" value="PSEUDOURIDYLATE SYNTHASE PUS7L"/>
    <property type="match status" value="1"/>
</dbReference>
<feature type="compositionally biased region" description="Basic and acidic residues" evidence="4">
    <location>
        <begin position="50"/>
        <end position="63"/>
    </location>
</feature>
<dbReference type="InterPro" id="IPR020103">
    <property type="entry name" value="PsdUridine_synth_cat_dom_sf"/>
</dbReference>
<dbReference type="Proteomes" id="UP000091956">
    <property type="component" value="Unassembled WGS sequence"/>
</dbReference>
<sequence>MRLIREAQSLTNAPSRTVTGILNFLTGTLTRGVISRRKMDHGAGAANGGGEEHARKRVRREEGVSTTPTPTIDSSAAYLNGKEDMEKSKIAELTSNASHSREREVGILRWVNEENVGFEGVLKQRYTDFLVNEITPDGKVIHLTNLYPSKPSKQQQAKPAQSPAPQEPVKAAEPVESVPAPTTTVATEVAQAPAPTAVEPPKTSTAPAAPGDAAAAAESFALAPEDEVSLDNYFGADIREQIVKMYKKILAKPNEKAATYGSVTSEPILDRELRTKLHHDMRRIFDSRLETNTDKDGFIRISAAPKAGPNRGPRGAPNQQTPRNQQKGKLGWAELGGEHLHFSLLKENKDTMEVISFISSRLGMKPRSFAFAGTKDRRGVTVQRVSVFRKNAEQICHLNRDMWGSKIGDFTYEKHALELGDLTGNEFHITLRDCQFPGADNLDDEGKLALANKVVGGAVQSIQSHGFLNYYGLQRFGTYLIGTDEIGKLILKNDYKGAVDAILSYSPECLSAGQDPDFVTSDGKPLSRDDIARAKAIDIFKATGRAKEALDKLPRKFSAESTIIRHLERGDRKTDYMGAILQINRNLRLMYVHAYQSLVWNHAVSERWAQSGDKVVEGDLVLVEANADKPEVEELDQNGEVVVLPAADDTAVSTDDMFQRARPLSAEEAASGKFSIFDIVLPTPGYDIEYPLNAIGDFYKTFMGSERGGGLDPANMRRAQKDFSLSGSYRKIMGTVGNDVTYEVKAYTEDNEQMVETDLDRINKSRGQPNRNSEPKHRYAGKEVFGNVDAAAGQNAWADSAKTITEGDKALEATAASVDKSSVPAVRETFIQKDGGNGEQTGVKETVLLPGSAASGEAATTIPEAATEDKKRAADDITGDDDEAVEKRRKIAVVVKFQLGSSQYATMALRELMKEGGVVTYKPDFSSGR</sequence>
<reference evidence="6 7" key="1">
    <citation type="submission" date="2016-03" db="EMBL/GenBank/DDBJ databases">
        <title>Comparative genomics of Pseudogymnoascus destructans, the fungus causing white-nose syndrome of bats.</title>
        <authorList>
            <person name="Palmer J.M."/>
            <person name="Drees K.P."/>
            <person name="Foster J.T."/>
            <person name="Lindner D.L."/>
        </authorList>
    </citation>
    <scope>NUCLEOTIDE SEQUENCE [LARGE SCALE GENOMIC DNA]</scope>
    <source>
        <strain evidence="6 7">UAMH 10579</strain>
    </source>
</reference>
<feature type="region of interest" description="Disordered" evidence="4">
    <location>
        <begin position="150"/>
        <end position="212"/>
    </location>
</feature>
<dbReference type="Pfam" id="PF01142">
    <property type="entry name" value="TruD"/>
    <property type="match status" value="2"/>
</dbReference>
<feature type="domain" description="TRUD" evidence="5">
    <location>
        <begin position="466"/>
        <end position="735"/>
    </location>
</feature>
<dbReference type="AlphaFoldDB" id="A0A2P2SVQ9"/>
<keyword evidence="2" id="KW-0819">tRNA processing</keyword>
<evidence type="ECO:0000256" key="2">
    <source>
        <dbReference type="ARBA" id="ARBA00022694"/>
    </source>
</evidence>
<dbReference type="RefSeq" id="XP_018134667.2">
    <property type="nucleotide sequence ID" value="XM_018270287.2"/>
</dbReference>
<keyword evidence="7" id="KW-1185">Reference proteome</keyword>
<dbReference type="PROSITE" id="PS50984">
    <property type="entry name" value="TRUD"/>
    <property type="match status" value="1"/>
</dbReference>
<feature type="compositionally biased region" description="Low complexity" evidence="4">
    <location>
        <begin position="150"/>
        <end position="164"/>
    </location>
</feature>
<evidence type="ECO:0000313" key="7">
    <source>
        <dbReference type="Proteomes" id="UP000091956"/>
    </source>
</evidence>
<dbReference type="CDD" id="cd02576">
    <property type="entry name" value="PseudoU_synth_ScPUS7"/>
    <property type="match status" value="1"/>
</dbReference>
<dbReference type="GO" id="GO:0008033">
    <property type="term" value="P:tRNA processing"/>
    <property type="evidence" value="ECO:0007669"/>
    <property type="project" value="UniProtKB-KW"/>
</dbReference>
<evidence type="ECO:0000313" key="6">
    <source>
        <dbReference type="EMBL" id="OBU00935.2"/>
    </source>
</evidence>
<evidence type="ECO:0000256" key="4">
    <source>
        <dbReference type="SAM" id="MobiDB-lite"/>
    </source>
</evidence>
<evidence type="ECO:0000256" key="3">
    <source>
        <dbReference type="ARBA" id="ARBA00023235"/>
    </source>
</evidence>
<dbReference type="InterPro" id="IPR001656">
    <property type="entry name" value="PsdUridine_synth_TruD"/>
</dbReference>
<dbReference type="GO" id="GO:0009982">
    <property type="term" value="F:pseudouridine synthase activity"/>
    <property type="evidence" value="ECO:0007669"/>
    <property type="project" value="InterPro"/>
</dbReference>
<feature type="compositionally biased region" description="Low complexity" evidence="4">
    <location>
        <begin position="174"/>
        <end position="212"/>
    </location>
</feature>
<dbReference type="InterPro" id="IPR042214">
    <property type="entry name" value="TruD_catalytic"/>
</dbReference>
<dbReference type="PANTHER" id="PTHR13326">
    <property type="entry name" value="TRNA PSEUDOURIDINE SYNTHASE D"/>
    <property type="match status" value="1"/>
</dbReference>
<dbReference type="NCBIfam" id="TIGR00094">
    <property type="entry name" value="tRNA_TruD_broad"/>
    <property type="match status" value="1"/>
</dbReference>
<dbReference type="InterPro" id="IPR020119">
    <property type="entry name" value="PsdUridine_synth_TruD_CS"/>
</dbReference>
<feature type="region of interest" description="Disordered" evidence="4">
    <location>
        <begin position="303"/>
        <end position="327"/>
    </location>
</feature>
<name>A0A2P2SVQ9_9PEZI</name>
<dbReference type="GeneID" id="28834145"/>
<dbReference type="EMBL" id="KV460207">
    <property type="protein sequence ID" value="OBU00935.2"/>
    <property type="molecule type" value="Genomic_DNA"/>
</dbReference>
<dbReference type="PROSITE" id="PS01268">
    <property type="entry name" value="UPF0024"/>
    <property type="match status" value="1"/>
</dbReference>
<dbReference type="Gene3D" id="3.30.2350.20">
    <property type="entry name" value="TruD, catalytic domain"/>
    <property type="match status" value="2"/>
</dbReference>
<keyword evidence="3" id="KW-0413">Isomerase</keyword>
<dbReference type="SUPFAM" id="SSF55120">
    <property type="entry name" value="Pseudouridine synthase"/>
    <property type="match status" value="1"/>
</dbReference>
<feature type="region of interest" description="Disordered" evidence="4">
    <location>
        <begin position="40"/>
        <end position="75"/>
    </location>
</feature>
<dbReference type="STRING" id="342668.A0A2P2SVQ9"/>
<accession>A0A2P2SVQ9</accession>